<feature type="region of interest" description="Disordered" evidence="1">
    <location>
        <begin position="1"/>
        <end position="84"/>
    </location>
</feature>
<evidence type="ECO:0008006" key="4">
    <source>
        <dbReference type="Google" id="ProtNLM"/>
    </source>
</evidence>
<keyword evidence="3" id="KW-1185">Reference proteome</keyword>
<feature type="region of interest" description="Disordered" evidence="1">
    <location>
        <begin position="327"/>
        <end position="346"/>
    </location>
</feature>
<protein>
    <recommendedName>
        <fullName evidence="4">Myb-like domain-containing protein</fullName>
    </recommendedName>
</protein>
<dbReference type="InterPro" id="IPR022228">
    <property type="entry name" value="DUF3755"/>
</dbReference>
<feature type="compositionally biased region" description="Basic and acidic residues" evidence="1">
    <location>
        <begin position="214"/>
        <end position="228"/>
    </location>
</feature>
<dbReference type="PANTHER" id="PTHR14000">
    <property type="entry name" value="FINGER CCCH DOMAIN PROTEIN, PUTATIVE (DUF3755)-RELATED"/>
    <property type="match status" value="1"/>
</dbReference>
<dbReference type="Gene3D" id="1.10.10.60">
    <property type="entry name" value="Homeodomain-like"/>
    <property type="match status" value="1"/>
</dbReference>
<organism evidence="2 3">
    <name type="scientific">Klebsormidium nitens</name>
    <name type="common">Green alga</name>
    <name type="synonym">Ulothrix nitens</name>
    <dbReference type="NCBI Taxonomy" id="105231"/>
    <lineage>
        <taxon>Eukaryota</taxon>
        <taxon>Viridiplantae</taxon>
        <taxon>Streptophyta</taxon>
        <taxon>Klebsormidiophyceae</taxon>
        <taxon>Klebsormidiales</taxon>
        <taxon>Klebsormidiaceae</taxon>
        <taxon>Klebsormidium</taxon>
    </lineage>
</organism>
<evidence type="ECO:0000313" key="3">
    <source>
        <dbReference type="Proteomes" id="UP000054558"/>
    </source>
</evidence>
<proteinExistence type="predicted"/>
<reference evidence="2 3" key="1">
    <citation type="journal article" date="2014" name="Nat. Commun.">
        <title>Klebsormidium flaccidum genome reveals primary factors for plant terrestrial adaptation.</title>
        <authorList>
            <person name="Hori K."/>
            <person name="Maruyama F."/>
            <person name="Fujisawa T."/>
            <person name="Togashi T."/>
            <person name="Yamamoto N."/>
            <person name="Seo M."/>
            <person name="Sato S."/>
            <person name="Yamada T."/>
            <person name="Mori H."/>
            <person name="Tajima N."/>
            <person name="Moriyama T."/>
            <person name="Ikeuchi M."/>
            <person name="Watanabe M."/>
            <person name="Wada H."/>
            <person name="Kobayashi K."/>
            <person name="Saito M."/>
            <person name="Masuda T."/>
            <person name="Sasaki-Sekimoto Y."/>
            <person name="Mashiguchi K."/>
            <person name="Awai K."/>
            <person name="Shimojima M."/>
            <person name="Masuda S."/>
            <person name="Iwai M."/>
            <person name="Nobusawa T."/>
            <person name="Narise T."/>
            <person name="Kondo S."/>
            <person name="Saito H."/>
            <person name="Sato R."/>
            <person name="Murakawa M."/>
            <person name="Ihara Y."/>
            <person name="Oshima-Yamada Y."/>
            <person name="Ohtaka K."/>
            <person name="Satoh M."/>
            <person name="Sonobe K."/>
            <person name="Ishii M."/>
            <person name="Ohtani R."/>
            <person name="Kanamori-Sato M."/>
            <person name="Honoki R."/>
            <person name="Miyazaki D."/>
            <person name="Mochizuki H."/>
            <person name="Umetsu J."/>
            <person name="Higashi K."/>
            <person name="Shibata D."/>
            <person name="Kamiya Y."/>
            <person name="Sato N."/>
            <person name="Nakamura Y."/>
            <person name="Tabata S."/>
            <person name="Ida S."/>
            <person name="Kurokawa K."/>
            <person name="Ohta H."/>
        </authorList>
    </citation>
    <scope>NUCLEOTIDE SEQUENCE [LARGE SCALE GENOMIC DNA]</scope>
    <source>
        <strain evidence="2 3">NIES-2285</strain>
    </source>
</reference>
<feature type="compositionally biased region" description="Low complexity" evidence="1">
    <location>
        <begin position="67"/>
        <end position="84"/>
    </location>
</feature>
<feature type="compositionally biased region" description="Basic and acidic residues" evidence="1">
    <location>
        <begin position="198"/>
        <end position="207"/>
    </location>
</feature>
<feature type="compositionally biased region" description="Pro residues" evidence="1">
    <location>
        <begin position="336"/>
        <end position="346"/>
    </location>
</feature>
<dbReference type="InterPro" id="IPR001005">
    <property type="entry name" value="SANT/Myb"/>
</dbReference>
<dbReference type="CDD" id="cd00167">
    <property type="entry name" value="SANT"/>
    <property type="match status" value="1"/>
</dbReference>
<feature type="compositionally biased region" description="Polar residues" evidence="1">
    <location>
        <begin position="46"/>
        <end position="62"/>
    </location>
</feature>
<dbReference type="EMBL" id="DF236997">
    <property type="protein sequence ID" value="GAQ80168.1"/>
    <property type="molecule type" value="Genomic_DNA"/>
</dbReference>
<dbReference type="Proteomes" id="UP000054558">
    <property type="component" value="Unassembled WGS sequence"/>
</dbReference>
<gene>
    <name evidence="2" type="ORF">KFL_000480090</name>
</gene>
<dbReference type="OMA" id="HASHQMK"/>
<dbReference type="PANTHER" id="PTHR14000:SF1">
    <property type="entry name" value="HISTONE H2A DEUBIQUITINASE (DUF3755)"/>
    <property type="match status" value="1"/>
</dbReference>
<feature type="region of interest" description="Disordered" evidence="1">
    <location>
        <begin position="198"/>
        <end position="239"/>
    </location>
</feature>
<evidence type="ECO:0000256" key="1">
    <source>
        <dbReference type="SAM" id="MobiDB-lite"/>
    </source>
</evidence>
<evidence type="ECO:0000313" key="2">
    <source>
        <dbReference type="EMBL" id="GAQ80168.1"/>
    </source>
</evidence>
<dbReference type="Pfam" id="PF12579">
    <property type="entry name" value="DUF3755"/>
    <property type="match status" value="1"/>
</dbReference>
<dbReference type="AlphaFoldDB" id="A0A1Y1HWE6"/>
<sequence length="346" mass="36661">MALSSDFMPDPGDPSLAGPTPGEPQAAQLLQPKLEHPEPILEVGNGLQSTGVLPATSMWTSSDDQKANSANGGTASTSSSPSFGAGLAHPNGALLPSAGTLVAPGPIVPVSGMIPTPMSNGSAGPAGAQGPGMPVQMHEPALAVEWTAEEQKLLEEGLTRFPGDKYSNIVRCIKIAAMLADKTVRDVAMRCRWMSKKEIGKRRKDEQQQSQTKKSKESKKDKPGDMHRPLAPARPPVPIMAPPPMPPLDDKIPPIGGPTGQLLDENVRMVNQIRQNLANCKIQENNELLVKFRDNITTIINGMTSMPGILSSMPPLPVKLNTPLADSFLPPSKNLPLPPPVTTPPK</sequence>
<name>A0A1Y1HWE6_KLENI</name>
<accession>A0A1Y1HWE6</accession>
<dbReference type="SMR" id="A0A1Y1HWE6"/>
<dbReference type="OrthoDB" id="19768at2759"/>